<dbReference type="AlphaFoldDB" id="A0A916ZW41"/>
<reference evidence="18" key="2">
    <citation type="submission" date="2020-09" db="EMBL/GenBank/DDBJ databases">
        <authorList>
            <person name="Sun Q."/>
            <person name="Zhou Y."/>
        </authorList>
    </citation>
    <scope>NUCLEOTIDE SEQUENCE</scope>
    <source>
        <strain evidence="18">CGMCC 1.15519</strain>
    </source>
</reference>
<keyword evidence="14" id="KW-0843">Virulence</keyword>
<dbReference type="PROSITE" id="PS50112">
    <property type="entry name" value="PAS"/>
    <property type="match status" value="1"/>
</dbReference>
<evidence type="ECO:0000256" key="8">
    <source>
        <dbReference type="ARBA" id="ARBA00022679"/>
    </source>
</evidence>
<dbReference type="SMART" id="SM00086">
    <property type="entry name" value="PAC"/>
    <property type="match status" value="1"/>
</dbReference>
<evidence type="ECO:0000256" key="12">
    <source>
        <dbReference type="ARBA" id="ARBA00022840"/>
    </source>
</evidence>
<dbReference type="PANTHER" id="PTHR41523">
    <property type="entry name" value="TWO-COMPONENT SYSTEM SENSOR PROTEIN"/>
    <property type="match status" value="1"/>
</dbReference>
<evidence type="ECO:0000256" key="6">
    <source>
        <dbReference type="ARBA" id="ARBA00022630"/>
    </source>
</evidence>
<evidence type="ECO:0000256" key="5">
    <source>
        <dbReference type="ARBA" id="ARBA00022606"/>
    </source>
</evidence>
<keyword evidence="15" id="KW-0675">Receptor</keyword>
<keyword evidence="3" id="KW-0600">Photoreceptor protein</keyword>
<evidence type="ECO:0000256" key="10">
    <source>
        <dbReference type="ARBA" id="ARBA00022741"/>
    </source>
</evidence>
<dbReference type="NCBIfam" id="NF010077">
    <property type="entry name" value="PRK13559.1"/>
    <property type="match status" value="1"/>
</dbReference>
<dbReference type="EMBL" id="BMJM01000006">
    <property type="protein sequence ID" value="GGE14346.1"/>
    <property type="molecule type" value="Genomic_DNA"/>
</dbReference>
<keyword evidence="13" id="KW-0157">Chromophore</keyword>
<evidence type="ECO:0000256" key="4">
    <source>
        <dbReference type="ARBA" id="ARBA00022553"/>
    </source>
</evidence>
<evidence type="ECO:0000256" key="13">
    <source>
        <dbReference type="ARBA" id="ARBA00022991"/>
    </source>
</evidence>
<dbReference type="Pfam" id="PF13426">
    <property type="entry name" value="PAS_9"/>
    <property type="match status" value="1"/>
</dbReference>
<sequence>MAEIREQAAGVDAGFPAAASAQGLADRAKLALIAVDRTHMPMMVSDPQQPDAPIILANQAFLDLTGYSADEVIGRNCRFLQGPGTDPADVAVIRDAVAAGENVIWQLKNYRKDGSAFWNQLHISPIRDDGGVMRYYFASQLDVTDARRARELEQAEHALLKEVDHRAQNALALVQGIVRLTRNDDARDYARMVMGRVEALADAHSMLADHRWLQVPLSMLIRRRLTPWTARQVRLSGSEVTIDPAQAQPLALLLHELMGNVVAHGALSVPQGGLDVTWQRDEKATTIRFAETGGPKPVLPAQKGVGIRLMEAIAVRQLRGSLEMDWRPEGLTVCLAVPAIA</sequence>
<dbReference type="CDD" id="cd00130">
    <property type="entry name" value="PAS"/>
    <property type="match status" value="1"/>
</dbReference>
<dbReference type="InterPro" id="IPR011102">
    <property type="entry name" value="Sig_transdc_His_kinase_HWE"/>
</dbReference>
<dbReference type="GO" id="GO:0009881">
    <property type="term" value="F:photoreceptor activity"/>
    <property type="evidence" value="ECO:0007669"/>
    <property type="project" value="UniProtKB-KW"/>
</dbReference>
<keyword evidence="10" id="KW-0547">Nucleotide-binding</keyword>
<dbReference type="Gene3D" id="3.30.450.20">
    <property type="entry name" value="PAS domain"/>
    <property type="match status" value="1"/>
</dbReference>
<feature type="domain" description="PAC" evidence="17">
    <location>
        <begin position="101"/>
        <end position="155"/>
    </location>
</feature>
<keyword evidence="7" id="KW-0288">FMN</keyword>
<protein>
    <recommendedName>
        <fullName evidence="2">histidine kinase</fullName>
        <ecNumber evidence="2">2.7.13.3</ecNumber>
    </recommendedName>
</protein>
<dbReference type="PROSITE" id="PS50113">
    <property type="entry name" value="PAC"/>
    <property type="match status" value="1"/>
</dbReference>
<evidence type="ECO:0000259" key="16">
    <source>
        <dbReference type="PROSITE" id="PS50112"/>
    </source>
</evidence>
<dbReference type="SMART" id="SM00091">
    <property type="entry name" value="PAS"/>
    <property type="match status" value="1"/>
</dbReference>
<evidence type="ECO:0000256" key="15">
    <source>
        <dbReference type="ARBA" id="ARBA00023170"/>
    </source>
</evidence>
<proteinExistence type="predicted"/>
<evidence type="ECO:0000256" key="11">
    <source>
        <dbReference type="ARBA" id="ARBA00022777"/>
    </source>
</evidence>
<dbReference type="SMART" id="SM00911">
    <property type="entry name" value="HWE_HK"/>
    <property type="match status" value="1"/>
</dbReference>
<feature type="domain" description="PAS" evidence="16">
    <location>
        <begin position="34"/>
        <end position="76"/>
    </location>
</feature>
<comment type="caution">
    <text evidence="18">The sequence shown here is derived from an EMBL/GenBank/DDBJ whole genome shotgun (WGS) entry which is preliminary data.</text>
</comment>
<dbReference type="InterPro" id="IPR000014">
    <property type="entry name" value="PAS"/>
</dbReference>
<evidence type="ECO:0000259" key="17">
    <source>
        <dbReference type="PROSITE" id="PS50113"/>
    </source>
</evidence>
<keyword evidence="8" id="KW-0808">Transferase</keyword>
<keyword evidence="9" id="KW-0677">Repeat</keyword>
<dbReference type="Pfam" id="PF07536">
    <property type="entry name" value="HWE_HK"/>
    <property type="match status" value="1"/>
</dbReference>
<dbReference type="Gene3D" id="3.30.565.10">
    <property type="entry name" value="Histidine kinase-like ATPase, C-terminal domain"/>
    <property type="match status" value="1"/>
</dbReference>
<evidence type="ECO:0000256" key="9">
    <source>
        <dbReference type="ARBA" id="ARBA00022737"/>
    </source>
</evidence>
<dbReference type="SUPFAM" id="SSF55785">
    <property type="entry name" value="PYP-like sensor domain (PAS domain)"/>
    <property type="match status" value="1"/>
</dbReference>
<evidence type="ECO:0000256" key="3">
    <source>
        <dbReference type="ARBA" id="ARBA00022543"/>
    </source>
</evidence>
<keyword evidence="4" id="KW-0597">Phosphoprotein</keyword>
<organism evidence="18 19">
    <name type="scientific">Sandarakinorhabdus glacialis</name>
    <dbReference type="NCBI Taxonomy" id="1614636"/>
    <lineage>
        <taxon>Bacteria</taxon>
        <taxon>Pseudomonadati</taxon>
        <taxon>Pseudomonadota</taxon>
        <taxon>Alphaproteobacteria</taxon>
        <taxon>Sphingomonadales</taxon>
        <taxon>Sphingosinicellaceae</taxon>
        <taxon>Sandarakinorhabdus</taxon>
    </lineage>
</organism>
<evidence type="ECO:0000256" key="7">
    <source>
        <dbReference type="ARBA" id="ARBA00022643"/>
    </source>
</evidence>
<keyword evidence="11 18" id="KW-0418">Kinase</keyword>
<name>A0A916ZW41_9SPHN</name>
<evidence type="ECO:0000313" key="19">
    <source>
        <dbReference type="Proteomes" id="UP000635071"/>
    </source>
</evidence>
<reference evidence="18" key="1">
    <citation type="journal article" date="2014" name="Int. J. Syst. Evol. Microbiol.">
        <title>Complete genome sequence of Corynebacterium casei LMG S-19264T (=DSM 44701T), isolated from a smear-ripened cheese.</title>
        <authorList>
            <consortium name="US DOE Joint Genome Institute (JGI-PGF)"/>
            <person name="Walter F."/>
            <person name="Albersmeier A."/>
            <person name="Kalinowski J."/>
            <person name="Ruckert C."/>
        </authorList>
    </citation>
    <scope>NUCLEOTIDE SEQUENCE</scope>
    <source>
        <strain evidence="18">CGMCC 1.15519</strain>
    </source>
</reference>
<gene>
    <name evidence="18" type="primary">lovK</name>
    <name evidence="18" type="ORF">GCM10011529_20910</name>
</gene>
<dbReference type="InterPro" id="IPR001610">
    <property type="entry name" value="PAC"/>
</dbReference>
<dbReference type="InterPro" id="IPR000700">
    <property type="entry name" value="PAS-assoc_C"/>
</dbReference>
<keyword evidence="12" id="KW-0067">ATP-binding</keyword>
<evidence type="ECO:0000256" key="14">
    <source>
        <dbReference type="ARBA" id="ARBA00023026"/>
    </source>
</evidence>
<keyword evidence="19" id="KW-1185">Reference proteome</keyword>
<dbReference type="RefSeq" id="WP_188762886.1">
    <property type="nucleotide sequence ID" value="NZ_BMJM01000006.1"/>
</dbReference>
<dbReference type="EC" id="2.7.13.3" evidence="2"/>
<accession>A0A916ZW41</accession>
<dbReference type="InterPro" id="IPR036890">
    <property type="entry name" value="HATPase_C_sf"/>
</dbReference>
<keyword evidence="6" id="KW-0285">Flavoprotein</keyword>
<dbReference type="GO" id="GO:0004673">
    <property type="term" value="F:protein histidine kinase activity"/>
    <property type="evidence" value="ECO:0007669"/>
    <property type="project" value="UniProtKB-EC"/>
</dbReference>
<keyword evidence="5" id="KW-0716">Sensory transduction</keyword>
<dbReference type="Proteomes" id="UP000635071">
    <property type="component" value="Unassembled WGS sequence"/>
</dbReference>
<dbReference type="GO" id="GO:0005524">
    <property type="term" value="F:ATP binding"/>
    <property type="evidence" value="ECO:0007669"/>
    <property type="project" value="UniProtKB-KW"/>
</dbReference>
<dbReference type="NCBIfam" id="TIGR00229">
    <property type="entry name" value="sensory_box"/>
    <property type="match status" value="1"/>
</dbReference>
<comment type="catalytic activity">
    <reaction evidence="1">
        <text>ATP + protein L-histidine = ADP + protein N-phospho-L-histidine.</text>
        <dbReference type="EC" id="2.7.13.3"/>
    </reaction>
</comment>
<evidence type="ECO:0000313" key="18">
    <source>
        <dbReference type="EMBL" id="GGE14346.1"/>
    </source>
</evidence>
<evidence type="ECO:0000256" key="1">
    <source>
        <dbReference type="ARBA" id="ARBA00000085"/>
    </source>
</evidence>
<dbReference type="PANTHER" id="PTHR41523:SF8">
    <property type="entry name" value="ETHYLENE RESPONSE SENSOR PROTEIN"/>
    <property type="match status" value="1"/>
</dbReference>
<evidence type="ECO:0000256" key="2">
    <source>
        <dbReference type="ARBA" id="ARBA00012438"/>
    </source>
</evidence>
<dbReference type="InterPro" id="IPR035965">
    <property type="entry name" value="PAS-like_dom_sf"/>
</dbReference>